<dbReference type="InterPro" id="IPR029063">
    <property type="entry name" value="SAM-dependent_MTases_sf"/>
</dbReference>
<proteinExistence type="predicted"/>
<dbReference type="EMBL" id="BHXC01000006">
    <property type="protein sequence ID" value="GCB91493.1"/>
    <property type="molecule type" value="Genomic_DNA"/>
</dbReference>
<reference evidence="2 3" key="1">
    <citation type="journal article" date="2019" name="Microbiol. Resour. Announc.">
        <title>Draft Genome Sequence of the Most Traditional epsilon-Poly-l-Lysine Producer, Streptomyces albulus NBRC14147.</title>
        <authorList>
            <person name="Yamanaka K."/>
            <person name="Hamano Y."/>
        </authorList>
    </citation>
    <scope>NUCLEOTIDE SEQUENCE [LARGE SCALE GENOMIC DNA]</scope>
    <source>
        <strain evidence="2 3">NBRC 14147</strain>
    </source>
</reference>
<dbReference type="RefSeq" id="WP_016576850.1">
    <property type="nucleotide sequence ID" value="NZ_BHXC01000006.1"/>
</dbReference>
<dbReference type="Pfam" id="PF13578">
    <property type="entry name" value="Methyltransf_24"/>
    <property type="match status" value="1"/>
</dbReference>
<dbReference type="Proteomes" id="UP000288351">
    <property type="component" value="Unassembled WGS sequence"/>
</dbReference>
<feature type="compositionally biased region" description="Low complexity" evidence="1">
    <location>
        <begin position="261"/>
        <end position="302"/>
    </location>
</feature>
<gene>
    <name evidence="2" type="ORF">SALB_04225</name>
</gene>
<evidence type="ECO:0000313" key="3">
    <source>
        <dbReference type="Proteomes" id="UP000288351"/>
    </source>
</evidence>
<dbReference type="eggNOG" id="COG4122">
    <property type="taxonomic scope" value="Bacteria"/>
</dbReference>
<protein>
    <submittedName>
        <fullName evidence="2">Uncharacterized protein</fullName>
    </submittedName>
</protein>
<sequence length="331" mass="35883">MTAATAGHSADQLPRPTRLSEVKGWFFTADQLLFDWFLRHQQDRGVAGDLLELGAYMGKSAIFLGARLRPEERFTVCDLFDSPAEDASNSREMAKSYATLTRRAFEANYLSFHEELPVVVQGLSSSVSEHVAADSVRFAHIDASHLYAHVHGDILAVRELLADAGVVVMDDYRAEHCPGVAAATWQAVTDHGLRPICVTGTKFYGTWGDPEPYRTGLLAWLAERGDVWHEVQEVNGAPLVRLSAKGAKEPAHPVSRHEAAPARAADAAKPGKPAAKPGKPAEAARPVVGRPAPRPPRGALRRVALDVLPPVVTRALVRARKRARAQGPAGR</sequence>
<evidence type="ECO:0000256" key="1">
    <source>
        <dbReference type="SAM" id="MobiDB-lite"/>
    </source>
</evidence>
<name>A0A059W817_STRNR</name>
<dbReference type="AlphaFoldDB" id="A0A059W817"/>
<organism evidence="2 3">
    <name type="scientific">Streptomyces noursei</name>
    <name type="common">Streptomyces albulus</name>
    <dbReference type="NCBI Taxonomy" id="1971"/>
    <lineage>
        <taxon>Bacteria</taxon>
        <taxon>Bacillati</taxon>
        <taxon>Actinomycetota</taxon>
        <taxon>Actinomycetes</taxon>
        <taxon>Kitasatosporales</taxon>
        <taxon>Streptomycetaceae</taxon>
        <taxon>Streptomyces</taxon>
    </lineage>
</organism>
<feature type="region of interest" description="Disordered" evidence="1">
    <location>
        <begin position="246"/>
        <end position="302"/>
    </location>
</feature>
<accession>A0A059W817</accession>
<dbReference type="STRING" id="68570.DC74_3416"/>
<comment type="caution">
    <text evidence="2">The sequence shown here is derived from an EMBL/GenBank/DDBJ whole genome shotgun (WGS) entry which is preliminary data.</text>
</comment>
<feature type="compositionally biased region" description="Basic and acidic residues" evidence="1">
    <location>
        <begin position="246"/>
        <end position="260"/>
    </location>
</feature>
<dbReference type="Gene3D" id="3.40.50.150">
    <property type="entry name" value="Vaccinia Virus protein VP39"/>
    <property type="match status" value="1"/>
</dbReference>
<evidence type="ECO:0000313" key="2">
    <source>
        <dbReference type="EMBL" id="GCB91493.1"/>
    </source>
</evidence>
<dbReference type="SUPFAM" id="SSF53335">
    <property type="entry name" value="S-adenosyl-L-methionine-dependent methyltransferases"/>
    <property type="match status" value="1"/>
</dbReference>